<feature type="compositionally biased region" description="Basic and acidic residues" evidence="5">
    <location>
        <begin position="43"/>
        <end position="58"/>
    </location>
</feature>
<dbReference type="GO" id="GO:0015244">
    <property type="term" value="F:fluconazole transmembrane transporter activity"/>
    <property type="evidence" value="ECO:0007669"/>
    <property type="project" value="TreeGrafter"/>
</dbReference>
<feature type="transmembrane region" description="Helical" evidence="6">
    <location>
        <begin position="181"/>
        <end position="202"/>
    </location>
</feature>
<reference evidence="7 8" key="1">
    <citation type="submission" date="2015-06" db="EMBL/GenBank/DDBJ databases">
        <title>Draft genome of the ant-associated black yeast Phialophora attae CBS 131958.</title>
        <authorList>
            <person name="Moreno L.F."/>
            <person name="Stielow B.J."/>
            <person name="de Hoog S."/>
            <person name="Vicente V.A."/>
            <person name="Weiss V.A."/>
            <person name="de Vries M."/>
            <person name="Cruz L.M."/>
            <person name="Souza E.M."/>
        </authorList>
    </citation>
    <scope>NUCLEOTIDE SEQUENCE [LARGE SCALE GENOMIC DNA]</scope>
    <source>
        <strain evidence="7 8">CBS 131958</strain>
    </source>
</reference>
<comment type="subcellular location">
    <subcellularLocation>
        <location evidence="1">Membrane</location>
        <topology evidence="1">Multi-pass membrane protein</topology>
    </subcellularLocation>
</comment>
<feature type="transmembrane region" description="Helical" evidence="6">
    <location>
        <begin position="157"/>
        <end position="174"/>
    </location>
</feature>
<feature type="transmembrane region" description="Helical" evidence="6">
    <location>
        <begin position="401"/>
        <end position="423"/>
    </location>
</feature>
<evidence type="ECO:0000256" key="4">
    <source>
        <dbReference type="ARBA" id="ARBA00023136"/>
    </source>
</evidence>
<feature type="transmembrane region" description="Helical" evidence="6">
    <location>
        <begin position="244"/>
        <end position="262"/>
    </location>
</feature>
<evidence type="ECO:0000313" key="7">
    <source>
        <dbReference type="EMBL" id="KPI36725.1"/>
    </source>
</evidence>
<keyword evidence="2 6" id="KW-0812">Transmembrane</keyword>
<name>A0A0N1NXB0_9EURO</name>
<feature type="transmembrane region" description="Helical" evidence="6">
    <location>
        <begin position="87"/>
        <end position="110"/>
    </location>
</feature>
<dbReference type="InterPro" id="IPR036259">
    <property type="entry name" value="MFS_trans_sf"/>
</dbReference>
<dbReference type="STRING" id="1664694.A0A0N1NXB0"/>
<feature type="region of interest" description="Disordered" evidence="5">
    <location>
        <begin position="36"/>
        <end position="59"/>
    </location>
</feature>
<sequence>MSHNLRDTPLGALLRLTGFKGSLLYAEELPDYQAPVQVGTPTEHGKHESSTGKDDPLQHKSPARLVAWNGPDDKDNPRNWSPAKKRWVMTIITLYTFVVYTSASVIIPIVDIVIERYSVSLDVATMGLSVYVFGYALGPLLWSPLSELRFVGRNPPYLYSFIVFIIISLVLCWIDNYAAFIVLRFFQAFFGSPPLATGVASIDDIYNVYSAPYAYSLWVLAQYVGPAVGPVIAAYTINTSFRWPLREVVIISIPVLILLLLLPETSHSNILLRRARRIRLATGDNQYHSAAELEPITFSSIITNTMIKPTEISMKDPAIGFAAVYSMLVYGVYYSFFECFPIVYLERYHFTTQSLSLTFISLGLGGFIGYLTYCLYLHTFFIPRARAYHAKHARPVPQEDWLIPGLFGVFGVSAFLFMFAWTANSGSIHWIVPNIATTFQAVSSFWVFQAIICYIVLSYPRYVASLFAANDLCRSTAAAAMVQSTHYLYVNLGIGKGVSLIASVAVIGIVGMFVLWRWGGWLRARSKFTGGERVEGQVERKVEGKGEGGPKEKAAES</sequence>
<dbReference type="EMBL" id="LFJN01000029">
    <property type="protein sequence ID" value="KPI36725.1"/>
    <property type="molecule type" value="Genomic_DNA"/>
</dbReference>
<evidence type="ECO:0000256" key="1">
    <source>
        <dbReference type="ARBA" id="ARBA00004141"/>
    </source>
</evidence>
<feature type="transmembrane region" description="Helical" evidence="6">
    <location>
        <begin position="357"/>
        <end position="381"/>
    </location>
</feature>
<keyword evidence="4 6" id="KW-0472">Membrane</keyword>
<evidence type="ECO:0000256" key="3">
    <source>
        <dbReference type="ARBA" id="ARBA00022989"/>
    </source>
</evidence>
<dbReference type="InterPro" id="IPR011701">
    <property type="entry name" value="MFS"/>
</dbReference>
<evidence type="ECO:0000313" key="8">
    <source>
        <dbReference type="Proteomes" id="UP000038010"/>
    </source>
</evidence>
<dbReference type="OrthoDB" id="3357846at2759"/>
<dbReference type="Pfam" id="PF07690">
    <property type="entry name" value="MFS_1"/>
    <property type="match status" value="1"/>
</dbReference>
<protein>
    <submittedName>
        <fullName evidence="7">Transporter mfs1</fullName>
    </submittedName>
</protein>
<dbReference type="PANTHER" id="PTHR23502:SF23">
    <property type="entry name" value="FLUCONAZOLE RESISTANCE PROTEIN 1"/>
    <property type="match status" value="1"/>
</dbReference>
<dbReference type="RefSeq" id="XP_017996688.1">
    <property type="nucleotide sequence ID" value="XM_018138783.1"/>
</dbReference>
<dbReference type="GeneID" id="28730663"/>
<dbReference type="GO" id="GO:1990961">
    <property type="term" value="P:xenobiotic detoxification by transmembrane export across the plasma membrane"/>
    <property type="evidence" value="ECO:0007669"/>
    <property type="project" value="TreeGrafter"/>
</dbReference>
<dbReference type="GO" id="GO:0005886">
    <property type="term" value="C:plasma membrane"/>
    <property type="evidence" value="ECO:0007669"/>
    <property type="project" value="TreeGrafter"/>
</dbReference>
<evidence type="ECO:0000256" key="6">
    <source>
        <dbReference type="SAM" id="Phobius"/>
    </source>
</evidence>
<dbReference type="AlphaFoldDB" id="A0A0N1NXB0"/>
<evidence type="ECO:0000256" key="5">
    <source>
        <dbReference type="SAM" id="MobiDB-lite"/>
    </source>
</evidence>
<feature type="transmembrane region" description="Helical" evidence="6">
    <location>
        <begin position="318"/>
        <end position="345"/>
    </location>
</feature>
<accession>A0A0N1NXB0</accession>
<feature type="transmembrane region" description="Helical" evidence="6">
    <location>
        <begin position="214"/>
        <end position="237"/>
    </location>
</feature>
<comment type="caution">
    <text evidence="7">The sequence shown here is derived from an EMBL/GenBank/DDBJ whole genome shotgun (WGS) entry which is preliminary data.</text>
</comment>
<dbReference type="Proteomes" id="UP000038010">
    <property type="component" value="Unassembled WGS sequence"/>
</dbReference>
<feature type="transmembrane region" description="Helical" evidence="6">
    <location>
        <begin position="435"/>
        <end position="457"/>
    </location>
</feature>
<dbReference type="Gene3D" id="1.20.1250.20">
    <property type="entry name" value="MFS general substrate transporter like domains"/>
    <property type="match status" value="1"/>
</dbReference>
<dbReference type="VEuPathDB" id="FungiDB:AB675_10042"/>
<proteinExistence type="predicted"/>
<dbReference type="SUPFAM" id="SSF103473">
    <property type="entry name" value="MFS general substrate transporter"/>
    <property type="match status" value="1"/>
</dbReference>
<gene>
    <name evidence="7" type="ORF">AB675_10042</name>
</gene>
<organism evidence="7 8">
    <name type="scientific">Cyphellophora attinorum</name>
    <dbReference type="NCBI Taxonomy" id="1664694"/>
    <lineage>
        <taxon>Eukaryota</taxon>
        <taxon>Fungi</taxon>
        <taxon>Dikarya</taxon>
        <taxon>Ascomycota</taxon>
        <taxon>Pezizomycotina</taxon>
        <taxon>Eurotiomycetes</taxon>
        <taxon>Chaetothyriomycetidae</taxon>
        <taxon>Chaetothyriales</taxon>
        <taxon>Cyphellophoraceae</taxon>
        <taxon>Cyphellophora</taxon>
    </lineage>
</organism>
<evidence type="ECO:0000256" key="2">
    <source>
        <dbReference type="ARBA" id="ARBA00022692"/>
    </source>
</evidence>
<feature type="transmembrane region" description="Helical" evidence="6">
    <location>
        <begin position="117"/>
        <end position="137"/>
    </location>
</feature>
<keyword evidence="8" id="KW-1185">Reference proteome</keyword>
<feature type="transmembrane region" description="Helical" evidence="6">
    <location>
        <begin position="497"/>
        <end position="518"/>
    </location>
</feature>
<dbReference type="PANTHER" id="PTHR23502">
    <property type="entry name" value="MAJOR FACILITATOR SUPERFAMILY"/>
    <property type="match status" value="1"/>
</dbReference>
<keyword evidence="3 6" id="KW-1133">Transmembrane helix</keyword>